<sequence length="416" mass="43972">MWHATAGPSVAASTLTGPVTADVLVIGGGFNGISAALRLAQNGADAVLLEAGEIGEGASGRNAGMVNPGQFLGPAEIRAVLGAGHAETFLAELGGAPALVGELIEAHGIACHADFRPVIRAAHDSASAKLLERQCDDWQALGQPVEMARDDDLAALTGSTRWAAAMLDRRGFTIQPLAFVRGLAWAAQEAGARLYQESRVTGLARDGAAWCATTASGHEVRAGKVILSTNAYTGALHPAFSDPLVTSGAFGVASRPLPDAARERILPQGHSLYDTHRIPLFFRFDPDRRLMVGSLGFLSDGARAPQAWAQRVIDRLWPGLPPLDWSHVWQGTLGLTSHGMPRLISPEEGLIGTVGCNGRGIAPNCYFGRMLADIALGRDCPMPLPVETGAPYPARALRRDAMDAAMRLYRNTFLLN</sequence>
<dbReference type="InterPro" id="IPR036188">
    <property type="entry name" value="FAD/NAD-bd_sf"/>
</dbReference>
<dbReference type="STRING" id="1229727.Ga0080559_TMP3706"/>
<name>A0A1U7D8R8_9RHOB</name>
<dbReference type="PANTHER" id="PTHR13847">
    <property type="entry name" value="SARCOSINE DEHYDROGENASE-RELATED"/>
    <property type="match status" value="1"/>
</dbReference>
<evidence type="ECO:0000259" key="2">
    <source>
        <dbReference type="Pfam" id="PF01266"/>
    </source>
</evidence>
<dbReference type="GO" id="GO:0016491">
    <property type="term" value="F:oxidoreductase activity"/>
    <property type="evidence" value="ECO:0007669"/>
    <property type="project" value="UniProtKB-KW"/>
</dbReference>
<dbReference type="AlphaFoldDB" id="A0A1U7D8R8"/>
<dbReference type="PANTHER" id="PTHR13847:SF281">
    <property type="entry name" value="FAD DEPENDENT OXIDOREDUCTASE DOMAIN-CONTAINING PROTEIN"/>
    <property type="match status" value="1"/>
</dbReference>
<proteinExistence type="predicted"/>
<evidence type="ECO:0000313" key="4">
    <source>
        <dbReference type="Proteomes" id="UP000186559"/>
    </source>
</evidence>
<keyword evidence="1" id="KW-0560">Oxidoreductase</keyword>
<accession>A0A1U7D8R8</accession>
<evidence type="ECO:0000313" key="3">
    <source>
        <dbReference type="EMBL" id="APX24502.1"/>
    </source>
</evidence>
<dbReference type="Proteomes" id="UP000186559">
    <property type="component" value="Chromosome"/>
</dbReference>
<reference evidence="3 4" key="1">
    <citation type="submission" date="2016-03" db="EMBL/GenBank/DDBJ databases">
        <title>Deep-sea bacteria in the southern Pacific.</title>
        <authorList>
            <person name="Tang K."/>
        </authorList>
    </citation>
    <scope>NUCLEOTIDE SEQUENCE [LARGE SCALE GENOMIC DNA]</scope>
    <source>
        <strain evidence="3 4">JLT2016</strain>
    </source>
</reference>
<gene>
    <name evidence="3" type="ORF">Ga0080559_TMP3706</name>
</gene>
<dbReference type="Pfam" id="PF01266">
    <property type="entry name" value="DAO"/>
    <property type="match status" value="1"/>
</dbReference>
<dbReference type="KEGG" id="tpro:Ga0080559_TMP3706"/>
<feature type="domain" description="FAD dependent oxidoreductase" evidence="2">
    <location>
        <begin position="22"/>
        <end position="373"/>
    </location>
</feature>
<dbReference type="SUPFAM" id="SSF51905">
    <property type="entry name" value="FAD/NAD(P)-binding domain"/>
    <property type="match status" value="1"/>
</dbReference>
<dbReference type="EMBL" id="CP014796">
    <property type="protein sequence ID" value="APX24502.1"/>
    <property type="molecule type" value="Genomic_DNA"/>
</dbReference>
<evidence type="ECO:0000256" key="1">
    <source>
        <dbReference type="ARBA" id="ARBA00023002"/>
    </source>
</evidence>
<keyword evidence="4" id="KW-1185">Reference proteome</keyword>
<protein>
    <submittedName>
        <fullName evidence="3">Glycine/D-amino acid oxidase, deaminating</fullName>
    </submittedName>
</protein>
<dbReference type="InterPro" id="IPR006076">
    <property type="entry name" value="FAD-dep_OxRdtase"/>
</dbReference>
<organism evidence="3 4">
    <name type="scientific">Salipiger profundus</name>
    <dbReference type="NCBI Taxonomy" id="1229727"/>
    <lineage>
        <taxon>Bacteria</taxon>
        <taxon>Pseudomonadati</taxon>
        <taxon>Pseudomonadota</taxon>
        <taxon>Alphaproteobacteria</taxon>
        <taxon>Rhodobacterales</taxon>
        <taxon>Roseobacteraceae</taxon>
        <taxon>Salipiger</taxon>
    </lineage>
</organism>
<dbReference type="Gene3D" id="3.50.50.60">
    <property type="entry name" value="FAD/NAD(P)-binding domain"/>
    <property type="match status" value="1"/>
</dbReference>
<dbReference type="Gene3D" id="3.30.9.10">
    <property type="entry name" value="D-Amino Acid Oxidase, subunit A, domain 2"/>
    <property type="match status" value="1"/>
</dbReference>
<dbReference type="GO" id="GO:0005737">
    <property type="term" value="C:cytoplasm"/>
    <property type="evidence" value="ECO:0007669"/>
    <property type="project" value="TreeGrafter"/>
</dbReference>